<keyword evidence="3" id="KW-0540">Nuclease</keyword>
<dbReference type="AlphaFoldDB" id="A0A858REE7"/>
<evidence type="ECO:0000256" key="1">
    <source>
        <dbReference type="SAM" id="MobiDB-lite"/>
    </source>
</evidence>
<organism evidence="3 4">
    <name type="scientific">Luteolibacter luteus</name>
    <dbReference type="NCBI Taxonomy" id="2728835"/>
    <lineage>
        <taxon>Bacteria</taxon>
        <taxon>Pseudomonadati</taxon>
        <taxon>Verrucomicrobiota</taxon>
        <taxon>Verrucomicrobiia</taxon>
        <taxon>Verrucomicrobiales</taxon>
        <taxon>Verrucomicrobiaceae</taxon>
        <taxon>Luteolibacter</taxon>
    </lineage>
</organism>
<proteinExistence type="predicted"/>
<feature type="domain" description="HNH" evidence="2">
    <location>
        <begin position="20"/>
        <end position="57"/>
    </location>
</feature>
<protein>
    <submittedName>
        <fullName evidence="3">HNH endonuclease</fullName>
    </submittedName>
</protein>
<gene>
    <name evidence="3" type="ORF">HHL09_05215</name>
</gene>
<evidence type="ECO:0000313" key="3">
    <source>
        <dbReference type="EMBL" id="QJE95197.1"/>
    </source>
</evidence>
<name>A0A858REE7_9BACT</name>
<accession>A0A858REE7</accession>
<feature type="compositionally biased region" description="Low complexity" evidence="1">
    <location>
        <begin position="10"/>
        <end position="24"/>
    </location>
</feature>
<dbReference type="GO" id="GO:0004519">
    <property type="term" value="F:endonuclease activity"/>
    <property type="evidence" value="ECO:0007669"/>
    <property type="project" value="UniProtKB-KW"/>
</dbReference>
<keyword evidence="3" id="KW-0255">Endonuclease</keyword>
<dbReference type="InterPro" id="IPR002711">
    <property type="entry name" value="HNH"/>
</dbReference>
<evidence type="ECO:0000259" key="2">
    <source>
        <dbReference type="Pfam" id="PF01844"/>
    </source>
</evidence>
<dbReference type="EMBL" id="CP051774">
    <property type="protein sequence ID" value="QJE95197.1"/>
    <property type="molecule type" value="Genomic_DNA"/>
</dbReference>
<dbReference type="Gene3D" id="1.10.30.50">
    <property type="match status" value="1"/>
</dbReference>
<keyword evidence="4" id="KW-1185">Reference proteome</keyword>
<feature type="region of interest" description="Disordered" evidence="1">
    <location>
        <begin position="1"/>
        <end position="39"/>
    </location>
</feature>
<dbReference type="GO" id="GO:0003676">
    <property type="term" value="F:nucleic acid binding"/>
    <property type="evidence" value="ECO:0007669"/>
    <property type="project" value="InterPro"/>
</dbReference>
<dbReference type="KEGG" id="luo:HHL09_05215"/>
<evidence type="ECO:0000313" key="4">
    <source>
        <dbReference type="Proteomes" id="UP000501812"/>
    </source>
</evidence>
<dbReference type="CDD" id="cd00085">
    <property type="entry name" value="HNHc"/>
    <property type="match status" value="1"/>
</dbReference>
<sequence length="60" mass="6498">MRVWREGEESSAAFGPPGAVAPASHTDHVRPMSMGGLKYDPANHQPLCHSCHSKKTAKWG</sequence>
<dbReference type="GO" id="GO:0008270">
    <property type="term" value="F:zinc ion binding"/>
    <property type="evidence" value="ECO:0007669"/>
    <property type="project" value="InterPro"/>
</dbReference>
<dbReference type="Pfam" id="PF01844">
    <property type="entry name" value="HNH"/>
    <property type="match status" value="1"/>
</dbReference>
<reference evidence="3 4" key="1">
    <citation type="submission" date="2020-04" db="EMBL/GenBank/DDBJ databases">
        <title>Luteolibacter sp. G-1-1-1 isolated from soil.</title>
        <authorList>
            <person name="Dahal R.H."/>
        </authorList>
    </citation>
    <scope>NUCLEOTIDE SEQUENCE [LARGE SCALE GENOMIC DNA]</scope>
    <source>
        <strain evidence="3 4">G-1-1-1</strain>
    </source>
</reference>
<keyword evidence="3" id="KW-0378">Hydrolase</keyword>
<dbReference type="InterPro" id="IPR003615">
    <property type="entry name" value="HNH_nuc"/>
</dbReference>
<dbReference type="Proteomes" id="UP000501812">
    <property type="component" value="Chromosome"/>
</dbReference>